<evidence type="ECO:0000313" key="1">
    <source>
        <dbReference type="EMBL" id="ACL72743.1"/>
    </source>
</evidence>
<dbReference type="OrthoDB" id="6174174at2"/>
<dbReference type="Proteomes" id="UP000002383">
    <property type="component" value="Chromosome"/>
</dbReference>
<protein>
    <submittedName>
        <fullName evidence="1">Uncharacterized protein</fullName>
    </submittedName>
</protein>
<organism evidence="1 2">
    <name type="scientific">Thioalkalivibrio sulfidiphilus (strain HL-EbGR7)</name>
    <dbReference type="NCBI Taxonomy" id="396588"/>
    <lineage>
        <taxon>Bacteria</taxon>
        <taxon>Pseudomonadati</taxon>
        <taxon>Pseudomonadota</taxon>
        <taxon>Gammaproteobacteria</taxon>
        <taxon>Chromatiales</taxon>
        <taxon>Ectothiorhodospiraceae</taxon>
        <taxon>Thioalkalivibrio</taxon>
    </lineage>
</organism>
<evidence type="ECO:0000313" key="2">
    <source>
        <dbReference type="Proteomes" id="UP000002383"/>
    </source>
</evidence>
<gene>
    <name evidence="1" type="ordered locus">Tgr7_1660</name>
</gene>
<dbReference type="EMBL" id="CP001339">
    <property type="protein sequence ID" value="ACL72743.1"/>
    <property type="molecule type" value="Genomic_DNA"/>
</dbReference>
<reference evidence="1 2" key="1">
    <citation type="journal article" date="2011" name="Stand. Genomic Sci.">
        <title>Complete genome sequence of 'Thioalkalivibrio sulfidophilus' HL-EbGr7.</title>
        <authorList>
            <person name="Muyzer G."/>
            <person name="Sorokin D.Y."/>
            <person name="Mavromatis K."/>
            <person name="Lapidus A."/>
            <person name="Clum A."/>
            <person name="Ivanova N."/>
            <person name="Pati A."/>
            <person name="d'Haeseleer P."/>
            <person name="Woyke T."/>
            <person name="Kyrpides N.C."/>
        </authorList>
    </citation>
    <scope>NUCLEOTIDE SEQUENCE [LARGE SCALE GENOMIC DNA]</scope>
    <source>
        <strain evidence="1 2">HL-EbGR7</strain>
    </source>
</reference>
<keyword evidence="2" id="KW-1185">Reference proteome</keyword>
<name>B8GS39_THISH</name>
<sequence length="84" mass="9162">MSTNMLMKFVNLRTLADASVNDLMRSMGALGADQAAITIETDDGHAVGGLVCLHGPDTRRYMDAIQAVRDQIEQEQTNSERSHA</sequence>
<dbReference type="AlphaFoldDB" id="B8GS39"/>
<dbReference type="STRING" id="396588.Tgr7_1660"/>
<dbReference type="KEGG" id="tgr:Tgr7_1660"/>
<proteinExistence type="predicted"/>
<accession>B8GS39</accession>
<dbReference type="HOGENOM" id="CLU_2526489_0_0_6"/>
<dbReference type="RefSeq" id="WP_012638226.1">
    <property type="nucleotide sequence ID" value="NC_011901.1"/>
</dbReference>